<feature type="transmembrane region" description="Helical" evidence="1">
    <location>
        <begin position="21"/>
        <end position="53"/>
    </location>
</feature>
<comment type="caution">
    <text evidence="2">The sequence shown here is derived from an EMBL/GenBank/DDBJ whole genome shotgun (WGS) entry which is preliminary data.</text>
</comment>
<proteinExistence type="predicted"/>
<feature type="transmembrane region" description="Helical" evidence="1">
    <location>
        <begin position="297"/>
        <end position="317"/>
    </location>
</feature>
<keyword evidence="1" id="KW-1133">Transmembrane helix</keyword>
<evidence type="ECO:0000256" key="1">
    <source>
        <dbReference type="SAM" id="Phobius"/>
    </source>
</evidence>
<accession>A0A167J1B0</accession>
<keyword evidence="1" id="KW-0812">Transmembrane</keyword>
<evidence type="ECO:0000313" key="2">
    <source>
        <dbReference type="EMBL" id="OAB80227.1"/>
    </source>
</evidence>
<name>A0A167J1B0_9FLAO</name>
<sequence length="327" mass="37947">MERKDNEELDLGMLYDKLKQIYHAFLVFLYGLLQFVLSSWIIILVLLVIGIGYGIYKDANANKGRETELIVQINYGAANLIYDAATQLDLKIKERDTSLLKPMGLYNNEVFYLSGIEMEPIVSVMDIISNTRENDRNLEVILDEAQYEDELLTSDVFLPAYKMHRIKLHTSPWSNQGTIDRFVDYLNGNESLNRLKETAKQNLRYRINENKKSVAYMDSLFKAYGTNPENRKSEREGDVTFFDINLTNLHLVFQEKGLIMQKNQELEIELANATDTVVVLNKPMLTQKQSFLGKKRIIYPITLLFLFFMVSFAIYLFKKAKQLSEAR</sequence>
<keyword evidence="1" id="KW-0472">Membrane</keyword>
<dbReference type="STRING" id="1763537.ULVI_05690"/>
<evidence type="ECO:0000313" key="3">
    <source>
        <dbReference type="Proteomes" id="UP000077013"/>
    </source>
</evidence>
<dbReference type="RefSeq" id="WP_068590596.1">
    <property type="nucleotide sequence ID" value="NZ_LRXL01000026.1"/>
</dbReference>
<reference evidence="2 3" key="1">
    <citation type="submission" date="2016-02" db="EMBL/GenBank/DDBJ databases">
        <title>Ulvibacter sp. LPB0005, isolated from Thais luteostoma.</title>
        <authorList>
            <person name="Shin S.-K."/>
            <person name="Yi H."/>
        </authorList>
    </citation>
    <scope>NUCLEOTIDE SEQUENCE [LARGE SCALE GENOMIC DNA]</scope>
    <source>
        <strain evidence="2 3">LPB0005</strain>
    </source>
</reference>
<dbReference type="OrthoDB" id="1452530at2"/>
<dbReference type="EMBL" id="LRXL01000026">
    <property type="protein sequence ID" value="OAB80227.1"/>
    <property type="molecule type" value="Genomic_DNA"/>
</dbReference>
<gene>
    <name evidence="2" type="ORF">ULVI_05690</name>
</gene>
<keyword evidence="3" id="KW-1185">Reference proteome</keyword>
<protein>
    <submittedName>
        <fullName evidence="2">Uncharacterized protein</fullName>
    </submittedName>
</protein>
<dbReference type="Proteomes" id="UP000077013">
    <property type="component" value="Unassembled WGS sequence"/>
</dbReference>
<dbReference type="AlphaFoldDB" id="A0A167J1B0"/>
<organism evidence="2 3">
    <name type="scientific">Cochleicola gelatinilyticus</name>
    <dbReference type="NCBI Taxonomy" id="1763537"/>
    <lineage>
        <taxon>Bacteria</taxon>
        <taxon>Pseudomonadati</taxon>
        <taxon>Bacteroidota</taxon>
        <taxon>Flavobacteriia</taxon>
        <taxon>Flavobacteriales</taxon>
        <taxon>Flavobacteriaceae</taxon>
        <taxon>Cochleicola</taxon>
    </lineage>
</organism>